<evidence type="ECO:0000256" key="1">
    <source>
        <dbReference type="ARBA" id="ARBA00022679"/>
    </source>
</evidence>
<dbReference type="Proteomes" id="UP000287239">
    <property type="component" value="Unassembled WGS sequence"/>
</dbReference>
<dbReference type="InterPro" id="IPR000182">
    <property type="entry name" value="GNAT_dom"/>
</dbReference>
<dbReference type="CDD" id="cd04301">
    <property type="entry name" value="NAT_SF"/>
    <property type="match status" value="1"/>
</dbReference>
<dbReference type="AlphaFoldDB" id="A0A429ZUZ9"/>
<sequence length="177" mass="20543">MKKTKLRIYYQRTKKISPSRNNQLKLKTVKWQSKEYIQGIVLRNNSLNRPSGLPLLTSVPLQEESAVHLVAIINGQVVGTLFLDQTERNKVAQIKQVAVSSDYRGQHIGQQLMAYAEKVARQLGYHEVVLNARDSAWLFYEKLGYQSFGETYHNHEMVMQPYRKVLKQRKRLLTQVA</sequence>
<comment type="caution">
    <text evidence="3">The sequence shown here is derived from an EMBL/GenBank/DDBJ whole genome shotgun (WGS) entry which is preliminary data.</text>
</comment>
<reference evidence="3 4" key="1">
    <citation type="submission" date="2017-05" db="EMBL/GenBank/DDBJ databases">
        <title>Vagococcus spp. assemblies.</title>
        <authorList>
            <person name="Gulvik C.A."/>
        </authorList>
    </citation>
    <scope>NUCLEOTIDE SEQUENCE [LARGE SCALE GENOMIC DNA]</scope>
    <source>
        <strain evidence="3 4">NCFB 2777</strain>
    </source>
</reference>
<evidence type="ECO:0000313" key="4">
    <source>
        <dbReference type="Proteomes" id="UP000287239"/>
    </source>
</evidence>
<dbReference type="Pfam" id="PF00583">
    <property type="entry name" value="Acetyltransf_1"/>
    <property type="match status" value="1"/>
</dbReference>
<evidence type="ECO:0000259" key="2">
    <source>
        <dbReference type="PROSITE" id="PS51186"/>
    </source>
</evidence>
<evidence type="ECO:0000313" key="3">
    <source>
        <dbReference type="EMBL" id="RST97576.1"/>
    </source>
</evidence>
<protein>
    <recommendedName>
        <fullName evidence="2">N-acetyltransferase domain-containing protein</fullName>
    </recommendedName>
</protein>
<dbReference type="Gene3D" id="3.40.630.30">
    <property type="match status" value="1"/>
</dbReference>
<dbReference type="InterPro" id="IPR016181">
    <property type="entry name" value="Acyl_CoA_acyltransferase"/>
</dbReference>
<name>A0A429ZUZ9_9ENTE</name>
<gene>
    <name evidence="3" type="ORF">CBF35_02605</name>
</gene>
<dbReference type="PROSITE" id="PS51186">
    <property type="entry name" value="GNAT"/>
    <property type="match status" value="1"/>
</dbReference>
<feature type="domain" description="N-acetyltransferase" evidence="2">
    <location>
        <begin position="24"/>
        <end position="164"/>
    </location>
</feature>
<dbReference type="PANTHER" id="PTHR13947">
    <property type="entry name" value="GNAT FAMILY N-ACETYLTRANSFERASE"/>
    <property type="match status" value="1"/>
</dbReference>
<dbReference type="OrthoDB" id="9775804at2"/>
<dbReference type="GO" id="GO:0008080">
    <property type="term" value="F:N-acetyltransferase activity"/>
    <property type="evidence" value="ECO:0007669"/>
    <property type="project" value="InterPro"/>
</dbReference>
<accession>A0A429ZUZ9</accession>
<proteinExistence type="predicted"/>
<dbReference type="PANTHER" id="PTHR13947:SF37">
    <property type="entry name" value="LD18367P"/>
    <property type="match status" value="1"/>
</dbReference>
<keyword evidence="1" id="KW-0808">Transferase</keyword>
<dbReference type="EMBL" id="NGJU01000002">
    <property type="protein sequence ID" value="RST97576.1"/>
    <property type="molecule type" value="Genomic_DNA"/>
</dbReference>
<dbReference type="InterPro" id="IPR050769">
    <property type="entry name" value="NAT_camello-type"/>
</dbReference>
<dbReference type="GeneID" id="98567246"/>
<organism evidence="3 4">
    <name type="scientific">Vagococcus salmoninarum</name>
    <dbReference type="NCBI Taxonomy" id="2739"/>
    <lineage>
        <taxon>Bacteria</taxon>
        <taxon>Bacillati</taxon>
        <taxon>Bacillota</taxon>
        <taxon>Bacilli</taxon>
        <taxon>Lactobacillales</taxon>
        <taxon>Enterococcaceae</taxon>
        <taxon>Vagococcus</taxon>
    </lineage>
</organism>
<dbReference type="SUPFAM" id="SSF55729">
    <property type="entry name" value="Acyl-CoA N-acyltransferases (Nat)"/>
    <property type="match status" value="1"/>
</dbReference>
<keyword evidence="4" id="KW-1185">Reference proteome</keyword>
<dbReference type="RefSeq" id="WP_126778323.1">
    <property type="nucleotide sequence ID" value="NZ_CP177121.1"/>
</dbReference>